<evidence type="ECO:0000313" key="3">
    <source>
        <dbReference type="Proteomes" id="UP001583193"/>
    </source>
</evidence>
<dbReference type="InterPro" id="IPR036291">
    <property type="entry name" value="NAD(P)-bd_dom_sf"/>
</dbReference>
<reference evidence="2 3" key="1">
    <citation type="journal article" date="2024" name="IMA Fungus">
        <title>IMA Genome - F19 : A genome assembly and annotation guide to empower mycologists, including annotated draft genome sequences of Ceratocystis pirilliformis, Diaporthe australafricana, Fusarium ophioides, Paecilomyces lecythidis, and Sporothrix stenoceras.</title>
        <authorList>
            <person name="Aylward J."/>
            <person name="Wilson A.M."/>
            <person name="Visagie C.M."/>
            <person name="Spraker J."/>
            <person name="Barnes I."/>
            <person name="Buitendag C."/>
            <person name="Ceriani C."/>
            <person name="Del Mar Angel L."/>
            <person name="du Plessis D."/>
            <person name="Fuchs T."/>
            <person name="Gasser K."/>
            <person name="Kramer D."/>
            <person name="Li W."/>
            <person name="Munsamy K."/>
            <person name="Piso A."/>
            <person name="Price J.L."/>
            <person name="Sonnekus B."/>
            <person name="Thomas C."/>
            <person name="van der Nest A."/>
            <person name="van Dijk A."/>
            <person name="van Heerden A."/>
            <person name="van Vuuren N."/>
            <person name="Yilmaz N."/>
            <person name="Duong T.A."/>
            <person name="van der Merwe N.A."/>
            <person name="Wingfield M.J."/>
            <person name="Wingfield B.D."/>
        </authorList>
    </citation>
    <scope>NUCLEOTIDE SEQUENCE [LARGE SCALE GENOMIC DNA]</scope>
    <source>
        <strain evidence="2 3">CMW 18167</strain>
    </source>
</reference>
<proteinExistence type="predicted"/>
<comment type="caution">
    <text evidence="2">The sequence shown here is derived from an EMBL/GenBank/DDBJ whole genome shotgun (WGS) entry which is preliminary data.</text>
</comment>
<organism evidence="2 3">
    <name type="scientific">Paecilomyces lecythidis</name>
    <dbReference type="NCBI Taxonomy" id="3004212"/>
    <lineage>
        <taxon>Eukaryota</taxon>
        <taxon>Fungi</taxon>
        <taxon>Dikarya</taxon>
        <taxon>Ascomycota</taxon>
        <taxon>Pezizomycotina</taxon>
        <taxon>Eurotiomycetes</taxon>
        <taxon>Eurotiomycetidae</taxon>
        <taxon>Eurotiales</taxon>
        <taxon>Thermoascaceae</taxon>
        <taxon>Paecilomyces</taxon>
    </lineage>
</organism>
<dbReference type="PANTHER" id="PTHR43539:SF24">
    <property type="entry name" value="FAD_NAD(P)-BINDING DOMAIN-CONTAINING PROTEIN-RELATED"/>
    <property type="match status" value="1"/>
</dbReference>
<gene>
    <name evidence="2" type="ORF">Plec18167_002528</name>
</gene>
<sequence length="608" mass="68040">MAVSLPKLSLQESVDRDKIDAVNIVDHWLSALEQHIKTKTEADLSDLFIDECWWRDIISLSWDWATKHGRDAIFNYLNASNTGFSQLSSVKEGALAPMFVEMGSLQFIQSGFTFQTAAGSGIGLVRLANEGPEKWKAWTVFTQLEHLKSQKEIKEQSIDNAVSSENVNGDADPLKGDDLQVLIVGAGQSGLSLGAHLKHLGMKFLIVDKSPRVGDTWRNRYDTVTSHTPKYTDHFPFLKFPDDWPTWLPRDTIADWMETYNETLGLNVMTNTEVTSIEYIESTRRYNVEVQTPQGKQTFSPRHVVLASGLLSPVPIRPEFPGEETFKGQIYHSIKHKSARDISNLHEKNVVLVGPGTSAHDIAQDFVNHGAKSVSIIQRHPIFSFTTESAEKVLYSLWNTPGMTTEEADLLGNSFPFAVLRTLNVGMTQMLAQLDKDLLDGMEKAGMALKKGEDGVGLIDHQLLKGGHFYLNQGASPMIVDGRIKIYRCEDGVKEFKPDGLVLANGTEIDADVVVLATGFNRNILTVEQMMGKKVREKVGDLGFYDEDLERIGWWRPTGQPGFWYHTGSFMWSRQFSKVLALQLSAIEEGLNPAYYDEPDTRSRVAVL</sequence>
<dbReference type="InterPro" id="IPR036188">
    <property type="entry name" value="FAD/NAD-bd_sf"/>
</dbReference>
<protein>
    <recommendedName>
        <fullName evidence="4">FAD/NAD(P)-binding domain-containing protein</fullName>
    </recommendedName>
</protein>
<dbReference type="SUPFAM" id="SSF51735">
    <property type="entry name" value="NAD(P)-binding Rossmann-fold domains"/>
    <property type="match status" value="1"/>
</dbReference>
<dbReference type="EMBL" id="JAVDPF010000005">
    <property type="protein sequence ID" value="KAL1883524.1"/>
    <property type="molecule type" value="Genomic_DNA"/>
</dbReference>
<keyword evidence="3" id="KW-1185">Reference proteome</keyword>
<evidence type="ECO:0000256" key="1">
    <source>
        <dbReference type="ARBA" id="ARBA00023002"/>
    </source>
</evidence>
<dbReference type="PANTHER" id="PTHR43539">
    <property type="entry name" value="FLAVIN-BINDING MONOOXYGENASE-LIKE PROTEIN (AFU_ORTHOLOGUE AFUA_4G09220)"/>
    <property type="match status" value="1"/>
</dbReference>
<keyword evidence="1" id="KW-0560">Oxidoreductase</keyword>
<accession>A0ABR3Y5G8</accession>
<dbReference type="Gene3D" id="3.50.50.60">
    <property type="entry name" value="FAD/NAD(P)-binding domain"/>
    <property type="match status" value="1"/>
</dbReference>
<dbReference type="InterPro" id="IPR050982">
    <property type="entry name" value="Auxin_biosynth/cation_transpt"/>
</dbReference>
<evidence type="ECO:0000313" key="2">
    <source>
        <dbReference type="EMBL" id="KAL1883524.1"/>
    </source>
</evidence>
<dbReference type="SUPFAM" id="SSF51905">
    <property type="entry name" value="FAD/NAD(P)-binding domain"/>
    <property type="match status" value="1"/>
</dbReference>
<dbReference type="Pfam" id="PF13738">
    <property type="entry name" value="Pyr_redox_3"/>
    <property type="match status" value="1"/>
</dbReference>
<name>A0ABR3Y5G8_9EURO</name>
<dbReference type="Proteomes" id="UP001583193">
    <property type="component" value="Unassembled WGS sequence"/>
</dbReference>
<evidence type="ECO:0008006" key="4">
    <source>
        <dbReference type="Google" id="ProtNLM"/>
    </source>
</evidence>